<keyword evidence="3 6" id="KW-0812">Transmembrane</keyword>
<sequence>MKTVEKWSQNNRMLYGTILWAFIGFGYLLFIANWAFAIGLAGGGIKDGVHSPGFLSYFQIENTASFQLIDKAANWAITFGRGIGSVVVAFLLVKFAHKKATLIACIMTLFGLPAIFMPGAKYGYVLFLILRTVMAIGGTMLTILFQPVAANFFTKKTKPIYSQIAIAFFPLGSIISLVPFVIAGDSASVDMLRSNWRTIFLVMSLLYLIPLIAVFLLGTNFDVKKDSNEPKVNGFKVLKSYLKTKATYAWLLVFGGWLIVAVFPTSLSLVLFPWISGLQNESMGTQIRIWQILFLFAGTIGPVVIGLWSRFNLKRRWYIATLIGFGIILFIISIVVYKYGLAPNYNKETKSLEGNYKGWLVLFYILGFLTGFCTWGIEAVILNLPHEYKDADPKTIGWMFSLIWGFGYMFFTLSLIIITSIPLIKSINQSTIAIIQLVLIVILGLMSFIGLLMLKEPKDDAKTFPSFKSKEKQVK</sequence>
<dbReference type="GO" id="GO:0005886">
    <property type="term" value="C:plasma membrane"/>
    <property type="evidence" value="ECO:0007669"/>
    <property type="project" value="UniProtKB-SubCell"/>
</dbReference>
<feature type="transmembrane region" description="Helical" evidence="6">
    <location>
        <begin position="12"/>
        <end position="36"/>
    </location>
</feature>
<dbReference type="InterPro" id="IPR011699">
    <property type="entry name" value="MFS_Mycoplasma"/>
</dbReference>
<feature type="transmembrane region" description="Helical" evidence="6">
    <location>
        <begin position="287"/>
        <end position="308"/>
    </location>
</feature>
<name>A0A084EGI6_MYCCA</name>
<dbReference type="RefSeq" id="WP_036432546.1">
    <property type="nucleotide sequence ID" value="NZ_JFDO01000035.1"/>
</dbReference>
<feature type="transmembrane region" description="Helical" evidence="6">
    <location>
        <begin position="248"/>
        <end position="275"/>
    </location>
</feature>
<dbReference type="SUPFAM" id="SSF103473">
    <property type="entry name" value="MFS general substrate transporter"/>
    <property type="match status" value="1"/>
</dbReference>
<evidence type="ECO:0000256" key="1">
    <source>
        <dbReference type="ARBA" id="ARBA00004651"/>
    </source>
</evidence>
<dbReference type="Proteomes" id="UP000028533">
    <property type="component" value="Unassembled WGS sequence"/>
</dbReference>
<feature type="transmembrane region" description="Helical" evidence="6">
    <location>
        <begin position="433"/>
        <end position="454"/>
    </location>
</feature>
<feature type="transmembrane region" description="Helical" evidence="6">
    <location>
        <begin position="359"/>
        <end position="384"/>
    </location>
</feature>
<dbReference type="Pfam" id="PF07672">
    <property type="entry name" value="MFS_Mycoplasma"/>
    <property type="match status" value="1"/>
</dbReference>
<proteinExistence type="predicted"/>
<protein>
    <submittedName>
        <fullName evidence="7">Hexose phosphate transport protein</fullName>
    </submittedName>
</protein>
<evidence type="ECO:0000313" key="7">
    <source>
        <dbReference type="EMBL" id="KEZ17078.1"/>
    </source>
</evidence>
<feature type="transmembrane region" description="Helical" evidence="6">
    <location>
        <begin position="72"/>
        <end position="93"/>
    </location>
</feature>
<evidence type="ECO:0000256" key="3">
    <source>
        <dbReference type="ARBA" id="ARBA00022692"/>
    </source>
</evidence>
<dbReference type="NCBIfam" id="NF043062">
    <property type="entry name" value="MMSYN1_0881"/>
    <property type="match status" value="1"/>
</dbReference>
<comment type="caution">
    <text evidence="7">The sequence shown here is derived from an EMBL/GenBank/DDBJ whole genome shotgun (WGS) entry which is preliminary data.</text>
</comment>
<keyword evidence="5 6" id="KW-0472">Membrane</keyword>
<feature type="transmembrane region" description="Helical" evidence="6">
    <location>
        <begin position="124"/>
        <end position="148"/>
    </location>
</feature>
<dbReference type="AlphaFoldDB" id="A0A084EGI6"/>
<feature type="transmembrane region" description="Helical" evidence="6">
    <location>
        <begin position="160"/>
        <end position="184"/>
    </location>
</feature>
<dbReference type="InterPro" id="IPR054938">
    <property type="entry name" value="Hexose_phos_transporter"/>
</dbReference>
<feature type="transmembrane region" description="Helical" evidence="6">
    <location>
        <begin position="317"/>
        <end position="339"/>
    </location>
</feature>
<evidence type="ECO:0000256" key="2">
    <source>
        <dbReference type="ARBA" id="ARBA00022475"/>
    </source>
</evidence>
<gene>
    <name evidence="7" type="primary">uhpT</name>
    <name evidence="7" type="ORF">MCAPa_8230</name>
</gene>
<feature type="transmembrane region" description="Helical" evidence="6">
    <location>
        <begin position="100"/>
        <end position="118"/>
    </location>
</feature>
<keyword evidence="2" id="KW-1003">Cell membrane</keyword>
<organism evidence="7 8">
    <name type="scientific">Mycoplasma capricolum subsp. capricolum 14232</name>
    <dbReference type="NCBI Taxonomy" id="1188238"/>
    <lineage>
        <taxon>Bacteria</taxon>
        <taxon>Bacillati</taxon>
        <taxon>Mycoplasmatota</taxon>
        <taxon>Mollicutes</taxon>
        <taxon>Mycoplasmataceae</taxon>
        <taxon>Mycoplasma</taxon>
    </lineage>
</organism>
<feature type="transmembrane region" description="Helical" evidence="6">
    <location>
        <begin position="396"/>
        <end position="421"/>
    </location>
</feature>
<feature type="transmembrane region" description="Helical" evidence="6">
    <location>
        <begin position="196"/>
        <end position="217"/>
    </location>
</feature>
<accession>A0A084EGI6</accession>
<dbReference type="InterPro" id="IPR036259">
    <property type="entry name" value="MFS_trans_sf"/>
</dbReference>
<keyword evidence="4 6" id="KW-1133">Transmembrane helix</keyword>
<dbReference type="EMBL" id="JFDO01000035">
    <property type="protein sequence ID" value="KEZ17078.1"/>
    <property type="molecule type" value="Genomic_DNA"/>
</dbReference>
<evidence type="ECO:0000256" key="6">
    <source>
        <dbReference type="SAM" id="Phobius"/>
    </source>
</evidence>
<evidence type="ECO:0000256" key="4">
    <source>
        <dbReference type="ARBA" id="ARBA00022989"/>
    </source>
</evidence>
<dbReference type="Gene3D" id="1.20.1250.20">
    <property type="entry name" value="MFS general substrate transporter like domains"/>
    <property type="match status" value="2"/>
</dbReference>
<comment type="subcellular location">
    <subcellularLocation>
        <location evidence="1">Cell membrane</location>
        <topology evidence="1">Multi-pass membrane protein</topology>
    </subcellularLocation>
</comment>
<reference evidence="7 8" key="1">
    <citation type="submission" date="2014-02" db="EMBL/GenBank/DDBJ databases">
        <title>Genome sequence of Mycoplasma capricolum subsp. capricolum strain 14232.</title>
        <authorList>
            <person name="Sirand-Pugnet P."/>
            <person name="Breton M."/>
            <person name="Dordet-Frisoni E."/>
            <person name="Baranowski E."/>
            <person name="Barre A."/>
            <person name="Couture C."/>
            <person name="Dupuy V."/>
            <person name="Gaurivaud P."/>
            <person name="Jacob D."/>
            <person name="Lemaitre C."/>
            <person name="Manso-Silvan L."/>
            <person name="Nikolski M."/>
            <person name="Nouvel L.-X."/>
            <person name="Poumarat F."/>
            <person name="Tardy F."/>
            <person name="Thebault P."/>
            <person name="Theil S."/>
            <person name="Citti C."/>
            <person name="Thiaucourt F."/>
            <person name="Blanchard A."/>
        </authorList>
    </citation>
    <scope>NUCLEOTIDE SEQUENCE [LARGE SCALE GENOMIC DNA]</scope>
    <source>
        <strain evidence="7 8">14232</strain>
    </source>
</reference>
<evidence type="ECO:0000313" key="8">
    <source>
        <dbReference type="Proteomes" id="UP000028533"/>
    </source>
</evidence>
<evidence type="ECO:0000256" key="5">
    <source>
        <dbReference type="ARBA" id="ARBA00023136"/>
    </source>
</evidence>